<sequence length="72" mass="7670">MESAKEGKCNLVCTQTGRTRKGRRQSGAGNDGIGSQCQIRNRNADKARITKGQSLCGRGLVIARNHQGTVLG</sequence>
<dbReference type="KEGG" id="vg:1489286"/>
<evidence type="ECO:0000313" key="2">
    <source>
        <dbReference type="Proteomes" id="UP000006367"/>
    </source>
</evidence>
<protein>
    <submittedName>
        <fullName evidence="1">ORF Y protein</fullName>
    </submittedName>
</protein>
<dbReference type="RefSeq" id="NP_040290.1">
    <property type="nucleotide sequence ID" value="NC_001354.1"/>
</dbReference>
<name>Q84213_HPV41</name>
<organismHost>
    <name type="scientific">Homo sapiens</name>
    <name type="common">Human</name>
    <dbReference type="NCBI Taxonomy" id="9606"/>
</organismHost>
<dbReference type="GeneID" id="1489286"/>
<reference evidence="1" key="1">
    <citation type="journal article" date="1991" name="Virus Res.">
        <title>Nucleotide sequence of human papillomavirus (HPV) type 41: an unusual HPV type without a typical E2 binding site consensus sequence.</title>
        <authorList>
            <person name="Hirt L."/>
            <person name="Hirsch-Behnam A."/>
            <person name="de Villiers E.M."/>
        </authorList>
    </citation>
    <scope>NUCLEOTIDE SEQUENCE [LARGE SCALE GENOMIC DNA]</scope>
    <source>
        <tissue evidence="1">Facial wart</tissue>
    </source>
</reference>
<keyword evidence="2" id="KW-1185">Reference proteome</keyword>
<proteinExistence type="predicted"/>
<accession>Q84213</accession>
<dbReference type="Proteomes" id="UP000006367">
    <property type="component" value="Segment"/>
</dbReference>
<dbReference type="PIR" id="B36817">
    <property type="entry name" value="B36817"/>
</dbReference>
<organism>
    <name type="scientific">Human papillomavirus type 41</name>
    <dbReference type="NCBI Taxonomy" id="10589"/>
    <lineage>
        <taxon>Viruses</taxon>
        <taxon>Monodnaviria</taxon>
        <taxon>Shotokuvirae</taxon>
        <taxon>Cossaviricota</taxon>
        <taxon>Papovaviricetes</taxon>
        <taxon>Zurhausenvirales</taxon>
        <taxon>Papillomaviridae</taxon>
        <taxon>Firstpapillomavirinae</taxon>
        <taxon>Nupapillomavirus</taxon>
        <taxon>Nupapillomavirus 1</taxon>
    </lineage>
</organism>
<gene>
    <name evidence="1" type="primary">ORF Y</name>
</gene>
<evidence type="ECO:0000313" key="1">
    <source>
        <dbReference type="EMBL" id="CAA39621.1"/>
    </source>
</evidence>
<dbReference type="EMBL" id="X56147">
    <property type="protein sequence ID" value="CAA39621.1"/>
    <property type="molecule type" value="Genomic_DNA"/>
</dbReference>